<dbReference type="PANTHER" id="PTHR30041">
    <property type="entry name" value="ARSENATE REDUCTASE"/>
    <property type="match status" value="1"/>
</dbReference>
<dbReference type="PANTHER" id="PTHR30041:SF8">
    <property type="entry name" value="PROTEIN YFFB"/>
    <property type="match status" value="1"/>
</dbReference>
<evidence type="ECO:0000313" key="4">
    <source>
        <dbReference type="Proteomes" id="UP000693972"/>
    </source>
</evidence>
<evidence type="ECO:0000313" key="3">
    <source>
        <dbReference type="EMBL" id="QXL87735.1"/>
    </source>
</evidence>
<reference evidence="3 4" key="1">
    <citation type="submission" date="2021-07" db="EMBL/GenBank/DDBJ databases">
        <title>Karlodiniumbacter phycospheric gen. nov., sp. nov., a phycosphere bacterium isolated from karlodinium veneficum.</title>
        <authorList>
            <person name="Peng Y."/>
            <person name="Jiang L."/>
            <person name="Lee J."/>
        </authorList>
    </citation>
    <scope>NUCLEOTIDE SEQUENCE</scope>
    <source>
        <strain evidence="3 4">N5</strain>
    </source>
</reference>
<dbReference type="Proteomes" id="UP000693972">
    <property type="component" value="Unassembled WGS sequence"/>
</dbReference>
<protein>
    <submittedName>
        <fullName evidence="3">Arsenate reductase</fullName>
    </submittedName>
</protein>
<dbReference type="InterPro" id="IPR006660">
    <property type="entry name" value="Arsenate_reductase-like"/>
</dbReference>
<keyword evidence="4" id="KW-1185">Reference proteome</keyword>
<dbReference type="PROSITE" id="PS51353">
    <property type="entry name" value="ARSC"/>
    <property type="match status" value="1"/>
</dbReference>
<dbReference type="AlphaFoldDB" id="A0A975TUM6"/>
<proteinExistence type="inferred from homology"/>
<evidence type="ECO:0000256" key="1">
    <source>
        <dbReference type="ARBA" id="ARBA00007198"/>
    </source>
</evidence>
<comment type="similarity">
    <text evidence="1 2">Belongs to the ArsC family.</text>
</comment>
<dbReference type="Pfam" id="PF03960">
    <property type="entry name" value="ArsC"/>
    <property type="match status" value="1"/>
</dbReference>
<name>A0A975TUM6_9RHOB</name>
<dbReference type="Gene3D" id="3.40.30.10">
    <property type="entry name" value="Glutaredoxin"/>
    <property type="match status" value="1"/>
</dbReference>
<dbReference type="EMBL" id="JAIMBW010000001">
    <property type="protein sequence ID" value="MBY4895132.1"/>
    <property type="molecule type" value="Genomic_DNA"/>
</dbReference>
<sequence>MRIFGLKACDTCRKAAKALGAELVDIRATPLDPVQIAAFHAAFGEALVNKRSTTWRELSEAERAMDPVALVTAHPAVMKRPVIEKGGALTLGWTKDVQAHYGV</sequence>
<dbReference type="InterPro" id="IPR036249">
    <property type="entry name" value="Thioredoxin-like_sf"/>
</dbReference>
<dbReference type="SUPFAM" id="SSF52833">
    <property type="entry name" value="Thioredoxin-like"/>
    <property type="match status" value="1"/>
</dbReference>
<gene>
    <name evidence="3" type="ORF">KUL25_20415</name>
</gene>
<accession>A0A975TUM6</accession>
<evidence type="ECO:0000256" key="2">
    <source>
        <dbReference type="PROSITE-ProRule" id="PRU01282"/>
    </source>
</evidence>
<organism evidence="3">
    <name type="scientific">Gymnodinialimonas phycosphaerae</name>
    <dbReference type="NCBI Taxonomy" id="2841589"/>
    <lineage>
        <taxon>Bacteria</taxon>
        <taxon>Pseudomonadati</taxon>
        <taxon>Pseudomonadota</taxon>
        <taxon>Alphaproteobacteria</taxon>
        <taxon>Rhodobacterales</taxon>
        <taxon>Paracoccaceae</taxon>
        <taxon>Gymnodinialimonas</taxon>
    </lineage>
</organism>
<dbReference type="RefSeq" id="WP_257894588.1">
    <property type="nucleotide sequence ID" value="NZ_JAIMBW010000001.1"/>
</dbReference>
<dbReference type="EMBL" id="CP078073">
    <property type="protein sequence ID" value="QXL87735.1"/>
    <property type="molecule type" value="Genomic_DNA"/>
</dbReference>